<proteinExistence type="predicted"/>
<dbReference type="HOGENOM" id="CLU_2468137_0_0_3"/>
<dbReference type="InterPro" id="IPR046279">
    <property type="entry name" value="DUF6312"/>
</dbReference>
<feature type="compositionally biased region" description="Basic residues" evidence="1">
    <location>
        <begin position="67"/>
        <end position="78"/>
    </location>
</feature>
<evidence type="ECO:0000256" key="1">
    <source>
        <dbReference type="SAM" id="MobiDB-lite"/>
    </source>
</evidence>
<dbReference type="EMBL" id="CP000393">
    <property type="protein sequence ID" value="ABG50999.1"/>
    <property type="molecule type" value="Genomic_DNA"/>
</dbReference>
<dbReference type="KEGG" id="ter:Tery_1738"/>
<feature type="compositionally biased region" description="Basic and acidic residues" evidence="1">
    <location>
        <begin position="14"/>
        <end position="34"/>
    </location>
</feature>
<protein>
    <submittedName>
        <fullName evidence="2">Uncharacterized protein</fullName>
    </submittedName>
</protein>
<dbReference type="Pfam" id="PF19831">
    <property type="entry name" value="DUF6312"/>
    <property type="match status" value="1"/>
</dbReference>
<evidence type="ECO:0000313" key="2">
    <source>
        <dbReference type="EMBL" id="ABG50999.1"/>
    </source>
</evidence>
<dbReference type="RefSeq" id="WP_011611374.1">
    <property type="nucleotide sequence ID" value="NC_008312.1"/>
</dbReference>
<reference evidence="2" key="1">
    <citation type="submission" date="2006-06" db="EMBL/GenBank/DDBJ databases">
        <title>Complete sequence of Trichodesmium erythraeum IMS101.</title>
        <authorList>
            <consortium name="US DOE Joint Genome Institute"/>
            <person name="Copeland A."/>
            <person name="Lucas S."/>
            <person name="Lapidus A."/>
            <person name="Barry K."/>
            <person name="Detter J.C."/>
            <person name="Glavina del Rio T."/>
            <person name="Hammon N."/>
            <person name="Israni S."/>
            <person name="Dalin E."/>
            <person name="Tice H."/>
            <person name="Pitluck S."/>
            <person name="Kiss H."/>
            <person name="Munk A.C."/>
            <person name="Brettin T."/>
            <person name="Bruce D."/>
            <person name="Han C."/>
            <person name="Tapia R."/>
            <person name="Gilna P."/>
            <person name="Schmutz J."/>
            <person name="Larimer F."/>
            <person name="Land M."/>
            <person name="Hauser L."/>
            <person name="Kyrpides N."/>
            <person name="Kim E."/>
            <person name="Richardson P."/>
        </authorList>
    </citation>
    <scope>NUCLEOTIDE SEQUENCE [LARGE SCALE GENOMIC DNA]</scope>
    <source>
        <strain evidence="2">IMS101</strain>
    </source>
</reference>
<accession>Q114S5</accession>
<name>Q114S5_TRIEI</name>
<dbReference type="AlphaFoldDB" id="Q114S5"/>
<organism evidence="2">
    <name type="scientific">Trichodesmium erythraeum (strain IMS101)</name>
    <dbReference type="NCBI Taxonomy" id="203124"/>
    <lineage>
        <taxon>Bacteria</taxon>
        <taxon>Bacillati</taxon>
        <taxon>Cyanobacteriota</taxon>
        <taxon>Cyanophyceae</taxon>
        <taxon>Oscillatoriophycideae</taxon>
        <taxon>Oscillatoriales</taxon>
        <taxon>Microcoleaceae</taxon>
        <taxon>Trichodesmium</taxon>
    </lineage>
</organism>
<feature type="region of interest" description="Disordered" evidence="1">
    <location>
        <begin position="1"/>
        <end position="88"/>
    </location>
</feature>
<sequence length="88" mass="9775">MDSEDDFGGKPKTFHLDGEPPEKIEKISKKEKTKSITILESEGGFGGTPKTIYGYSPKDRNGVNSTRKPKKKKKKQGKSLRAVLIEPL</sequence>
<gene>
    <name evidence="2" type="ordered locus">Tery_1738</name>
</gene>